<accession>A0A2S9VEX3</accession>
<proteinExistence type="predicted"/>
<evidence type="ECO:0000313" key="1">
    <source>
        <dbReference type="EMBL" id="PRO74845.1"/>
    </source>
</evidence>
<comment type="caution">
    <text evidence="1">The sequence shown here is derived from an EMBL/GenBank/DDBJ whole genome shotgun (WGS) entry which is preliminary data.</text>
</comment>
<reference evidence="2" key="1">
    <citation type="journal article" date="2020" name="Int. J. Syst. Evol. Microbiol.">
        <title>Alteromonas alba sp. nov., a marine bacterium isolated from the seawater of the West Pacific Ocean.</title>
        <authorList>
            <person name="Sun C."/>
            <person name="Wu Y.-H."/>
            <person name="Xamxidin M."/>
            <person name="Cheng H."/>
            <person name="Xu X.-W."/>
        </authorList>
    </citation>
    <scope>NUCLEOTIDE SEQUENCE [LARGE SCALE GENOMIC DNA]</scope>
    <source>
        <strain evidence="2">190</strain>
    </source>
</reference>
<keyword evidence="2" id="KW-1185">Reference proteome</keyword>
<organism evidence="1 2">
    <name type="scientific">Alteromonas alba</name>
    <dbReference type="NCBI Taxonomy" id="2079529"/>
    <lineage>
        <taxon>Bacteria</taxon>
        <taxon>Pseudomonadati</taxon>
        <taxon>Pseudomonadota</taxon>
        <taxon>Gammaproteobacteria</taxon>
        <taxon>Alteromonadales</taxon>
        <taxon>Alteromonadaceae</taxon>
        <taxon>Alteromonas/Salinimonas group</taxon>
        <taxon>Alteromonas</taxon>
    </lineage>
</organism>
<protein>
    <submittedName>
        <fullName evidence="1">Uncharacterized protein</fullName>
    </submittedName>
</protein>
<name>A0A2S9VEX3_9ALTE</name>
<sequence>MVLQHNWKPDKALVINEAALNNTLWGYFIYSISNDTIQDPILSVNLLHPCIQSDKTYKLTWPLPWQSLRLSLAVKQG</sequence>
<gene>
    <name evidence="1" type="ORF">C6Y40_03935</name>
</gene>
<dbReference type="AlphaFoldDB" id="A0A2S9VEX3"/>
<evidence type="ECO:0000313" key="2">
    <source>
        <dbReference type="Proteomes" id="UP000238949"/>
    </source>
</evidence>
<dbReference type="EMBL" id="PVNP01000032">
    <property type="protein sequence ID" value="PRO74845.1"/>
    <property type="molecule type" value="Genomic_DNA"/>
</dbReference>
<dbReference type="Proteomes" id="UP000238949">
    <property type="component" value="Unassembled WGS sequence"/>
</dbReference>